<sequence>MSTDSIIQDCLLPNPLTPLAFIEPGIASQLANGTYLHSGILAVLIWDDLHNLRKDYLLLTKYRIGPATVAYFAAKLTALGYCLGRAFIITHPVEHCKTLELAIDSLLTVFVSLDSILFYIRVCAMYYNKLSLVIVFGLCCLATIATACLLPVSITAMHIGPTKYCVQLVTRSLLPTYLAFLAFDTLVFLATAYRLYSLYNQEETSFQRGIQVAFLGRSMPAFSKTLLHESQLYYLVVSLAKVPTVFGSIFIKSQAGEVAIVNLVVVHAILGNILTCRVYRNTRLGLIKDSIEYDSFSQSGSSNGRTNAFPRPFPGFSASGGSTARDGVVDSSSGSTGHKAMNLVDIRKETTTITVVDYPSAIDRSTLQLSTNPPNAKA</sequence>
<feature type="transmembrane region" description="Helical" evidence="2">
    <location>
        <begin position="232"/>
        <end position="252"/>
    </location>
</feature>
<dbReference type="AlphaFoldDB" id="A0A9W8MUS1"/>
<dbReference type="Proteomes" id="UP001148786">
    <property type="component" value="Unassembled WGS sequence"/>
</dbReference>
<keyword evidence="4" id="KW-1185">Reference proteome</keyword>
<feature type="transmembrane region" description="Helical" evidence="2">
    <location>
        <begin position="258"/>
        <end position="279"/>
    </location>
</feature>
<keyword evidence="2" id="KW-0472">Membrane</keyword>
<feature type="region of interest" description="Disordered" evidence="1">
    <location>
        <begin position="317"/>
        <end position="337"/>
    </location>
</feature>
<feature type="transmembrane region" description="Helical" evidence="2">
    <location>
        <begin position="132"/>
        <end position="154"/>
    </location>
</feature>
<comment type="caution">
    <text evidence="3">The sequence shown here is derived from an EMBL/GenBank/DDBJ whole genome shotgun (WGS) entry which is preliminary data.</text>
</comment>
<accession>A0A9W8MUS1</accession>
<protein>
    <submittedName>
        <fullName evidence="3">Uncharacterized protein</fullName>
    </submittedName>
</protein>
<dbReference type="OrthoDB" id="3038990at2759"/>
<name>A0A9W8MUS1_9AGAR</name>
<feature type="transmembrane region" description="Helical" evidence="2">
    <location>
        <begin position="174"/>
        <end position="196"/>
    </location>
</feature>
<evidence type="ECO:0000313" key="4">
    <source>
        <dbReference type="Proteomes" id="UP001148786"/>
    </source>
</evidence>
<feature type="transmembrane region" description="Helical" evidence="2">
    <location>
        <begin position="101"/>
        <end position="120"/>
    </location>
</feature>
<evidence type="ECO:0000313" key="3">
    <source>
        <dbReference type="EMBL" id="KAJ3507437.1"/>
    </source>
</evidence>
<evidence type="ECO:0000256" key="1">
    <source>
        <dbReference type="SAM" id="MobiDB-lite"/>
    </source>
</evidence>
<evidence type="ECO:0000256" key="2">
    <source>
        <dbReference type="SAM" id="Phobius"/>
    </source>
</evidence>
<feature type="transmembrane region" description="Helical" evidence="2">
    <location>
        <begin position="67"/>
        <end position="89"/>
    </location>
</feature>
<dbReference type="EMBL" id="JANKHO010000659">
    <property type="protein sequence ID" value="KAJ3507437.1"/>
    <property type="molecule type" value="Genomic_DNA"/>
</dbReference>
<reference evidence="3" key="1">
    <citation type="submission" date="2022-07" db="EMBL/GenBank/DDBJ databases">
        <title>Genome Sequence of Agrocybe chaxingu.</title>
        <authorList>
            <person name="Buettner E."/>
        </authorList>
    </citation>
    <scope>NUCLEOTIDE SEQUENCE</scope>
    <source>
        <strain evidence="3">MP-N11</strain>
    </source>
</reference>
<organism evidence="3 4">
    <name type="scientific">Agrocybe chaxingu</name>
    <dbReference type="NCBI Taxonomy" id="84603"/>
    <lineage>
        <taxon>Eukaryota</taxon>
        <taxon>Fungi</taxon>
        <taxon>Dikarya</taxon>
        <taxon>Basidiomycota</taxon>
        <taxon>Agaricomycotina</taxon>
        <taxon>Agaricomycetes</taxon>
        <taxon>Agaricomycetidae</taxon>
        <taxon>Agaricales</taxon>
        <taxon>Agaricineae</taxon>
        <taxon>Strophariaceae</taxon>
        <taxon>Agrocybe</taxon>
    </lineage>
</organism>
<gene>
    <name evidence="3" type="ORF">NLJ89_g6306</name>
</gene>
<keyword evidence="2" id="KW-0812">Transmembrane</keyword>
<keyword evidence="2" id="KW-1133">Transmembrane helix</keyword>
<proteinExistence type="predicted"/>